<evidence type="ECO:0000256" key="1">
    <source>
        <dbReference type="SAM" id="MobiDB-lite"/>
    </source>
</evidence>
<protein>
    <submittedName>
        <fullName evidence="2">Uncharacterized protein</fullName>
    </submittedName>
</protein>
<sequence length="135" mass="15146">MCQEALGPKILKQVASWLCSLVAQKKLKDQPKLSLLPMNVKAVDKAKRHKHVSHKSMVMGKHDNDKAKFGNNALIEKPKVENDEGRTKVNLASKMHARKHGFKDQAVKVIDKGKIKVCEGKGQHAIGWVLKRTKH</sequence>
<name>A0A9D4UBW3_ADICA</name>
<gene>
    <name evidence="2" type="ORF">GOP47_0019363</name>
</gene>
<dbReference type="AlphaFoldDB" id="A0A9D4UBW3"/>
<proteinExistence type="predicted"/>
<organism evidence="2 3">
    <name type="scientific">Adiantum capillus-veneris</name>
    <name type="common">Maidenhair fern</name>
    <dbReference type="NCBI Taxonomy" id="13818"/>
    <lineage>
        <taxon>Eukaryota</taxon>
        <taxon>Viridiplantae</taxon>
        <taxon>Streptophyta</taxon>
        <taxon>Embryophyta</taxon>
        <taxon>Tracheophyta</taxon>
        <taxon>Polypodiopsida</taxon>
        <taxon>Polypodiidae</taxon>
        <taxon>Polypodiales</taxon>
        <taxon>Pteridineae</taxon>
        <taxon>Pteridaceae</taxon>
        <taxon>Vittarioideae</taxon>
        <taxon>Adiantum</taxon>
    </lineage>
</organism>
<reference evidence="2" key="1">
    <citation type="submission" date="2021-01" db="EMBL/GenBank/DDBJ databases">
        <title>Adiantum capillus-veneris genome.</title>
        <authorList>
            <person name="Fang Y."/>
            <person name="Liao Q."/>
        </authorList>
    </citation>
    <scope>NUCLEOTIDE SEQUENCE</scope>
    <source>
        <strain evidence="2">H3</strain>
        <tissue evidence="2">Leaf</tissue>
    </source>
</reference>
<dbReference type="EMBL" id="JABFUD020000019">
    <property type="protein sequence ID" value="KAI5064668.1"/>
    <property type="molecule type" value="Genomic_DNA"/>
</dbReference>
<keyword evidence="3" id="KW-1185">Reference proteome</keyword>
<evidence type="ECO:0000313" key="2">
    <source>
        <dbReference type="EMBL" id="KAI5064668.1"/>
    </source>
</evidence>
<feature type="compositionally biased region" description="Basic and acidic residues" evidence="1">
    <location>
        <begin position="76"/>
        <end position="85"/>
    </location>
</feature>
<accession>A0A9D4UBW3</accession>
<comment type="caution">
    <text evidence="2">The sequence shown here is derived from an EMBL/GenBank/DDBJ whole genome shotgun (WGS) entry which is preliminary data.</text>
</comment>
<dbReference type="Proteomes" id="UP000886520">
    <property type="component" value="Chromosome 19"/>
</dbReference>
<feature type="region of interest" description="Disordered" evidence="1">
    <location>
        <begin position="48"/>
        <end position="85"/>
    </location>
</feature>
<evidence type="ECO:0000313" key="3">
    <source>
        <dbReference type="Proteomes" id="UP000886520"/>
    </source>
</evidence>